<evidence type="ECO:0000313" key="1">
    <source>
        <dbReference type="EMBL" id="KAK1595463.1"/>
    </source>
</evidence>
<evidence type="ECO:0000313" key="2">
    <source>
        <dbReference type="Proteomes" id="UP001230504"/>
    </source>
</evidence>
<gene>
    <name evidence="1" type="ORF">LY79DRAFT_99212</name>
</gene>
<dbReference type="EMBL" id="JAHLJV010000015">
    <property type="protein sequence ID" value="KAK1595463.1"/>
    <property type="molecule type" value="Genomic_DNA"/>
</dbReference>
<sequence>MNADFTMVQGMELLMRSGGRTCFGERTLEHGTSGELSTSQTSVHAQTLGLWGRARLSTQGRRLDGILHAGMGSSYSSASRRAKNKALFERGAPRAVPTWPARGKGRFCIAVSWGGNVARRPHVFGYWSLGNVVGEGMACRRRWWRLCCYEYYSRDWD</sequence>
<name>A0AAD8Q428_9PEZI</name>
<dbReference type="GeneID" id="85449519"/>
<protein>
    <submittedName>
        <fullName evidence="1">Uncharacterized protein</fullName>
    </submittedName>
</protein>
<organism evidence="1 2">
    <name type="scientific">Colletotrichum navitas</name>
    <dbReference type="NCBI Taxonomy" id="681940"/>
    <lineage>
        <taxon>Eukaryota</taxon>
        <taxon>Fungi</taxon>
        <taxon>Dikarya</taxon>
        <taxon>Ascomycota</taxon>
        <taxon>Pezizomycotina</taxon>
        <taxon>Sordariomycetes</taxon>
        <taxon>Hypocreomycetidae</taxon>
        <taxon>Glomerellales</taxon>
        <taxon>Glomerellaceae</taxon>
        <taxon>Colletotrichum</taxon>
        <taxon>Colletotrichum graminicola species complex</taxon>
    </lineage>
</organism>
<dbReference type="RefSeq" id="XP_060416475.1">
    <property type="nucleotide sequence ID" value="XM_060565279.1"/>
</dbReference>
<dbReference type="Proteomes" id="UP001230504">
    <property type="component" value="Unassembled WGS sequence"/>
</dbReference>
<proteinExistence type="predicted"/>
<accession>A0AAD8Q428</accession>
<reference evidence="1" key="1">
    <citation type="submission" date="2021-06" db="EMBL/GenBank/DDBJ databases">
        <title>Comparative genomics, transcriptomics and evolutionary studies reveal genomic signatures of adaptation to plant cell wall in hemibiotrophic fungi.</title>
        <authorList>
            <consortium name="DOE Joint Genome Institute"/>
            <person name="Baroncelli R."/>
            <person name="Diaz J.F."/>
            <person name="Benocci T."/>
            <person name="Peng M."/>
            <person name="Battaglia E."/>
            <person name="Haridas S."/>
            <person name="Andreopoulos W."/>
            <person name="Labutti K."/>
            <person name="Pangilinan J."/>
            <person name="Floch G.L."/>
            <person name="Makela M.R."/>
            <person name="Henrissat B."/>
            <person name="Grigoriev I.V."/>
            <person name="Crouch J.A."/>
            <person name="De Vries R.P."/>
            <person name="Sukno S.A."/>
            <person name="Thon M.R."/>
        </authorList>
    </citation>
    <scope>NUCLEOTIDE SEQUENCE</scope>
    <source>
        <strain evidence="1">CBS 125086</strain>
    </source>
</reference>
<comment type="caution">
    <text evidence="1">The sequence shown here is derived from an EMBL/GenBank/DDBJ whole genome shotgun (WGS) entry which is preliminary data.</text>
</comment>
<keyword evidence="2" id="KW-1185">Reference proteome</keyword>
<dbReference type="AlphaFoldDB" id="A0AAD8Q428"/>